<dbReference type="SUPFAM" id="SSF54211">
    <property type="entry name" value="Ribosomal protein S5 domain 2-like"/>
    <property type="match status" value="1"/>
</dbReference>
<dbReference type="InterPro" id="IPR015947">
    <property type="entry name" value="PUA-like_sf"/>
</dbReference>
<dbReference type="PROSITE" id="PS51787">
    <property type="entry name" value="LON_N"/>
    <property type="match status" value="1"/>
</dbReference>
<dbReference type="HAMAP" id="MF_03120">
    <property type="entry name" value="lonm_euk"/>
    <property type="match status" value="1"/>
</dbReference>
<dbReference type="PANTHER" id="PTHR43718:SF2">
    <property type="entry name" value="LON PROTEASE HOMOLOG, MITOCHONDRIAL"/>
    <property type="match status" value="1"/>
</dbReference>
<dbReference type="InterPro" id="IPR008269">
    <property type="entry name" value="Lon_proteolytic"/>
</dbReference>
<dbReference type="Pfam" id="PF00004">
    <property type="entry name" value="AAA"/>
    <property type="match status" value="1"/>
</dbReference>
<dbReference type="InterPro" id="IPR008268">
    <property type="entry name" value="Peptidase_S16_AS"/>
</dbReference>
<accession>A0A8H7BZE7</accession>
<dbReference type="Gene3D" id="1.10.8.60">
    <property type="match status" value="1"/>
</dbReference>
<name>A0A8H7BZE7_9FUNG</name>
<dbReference type="InterPro" id="IPR027065">
    <property type="entry name" value="Lon_Prtase"/>
</dbReference>
<dbReference type="Pfam" id="PF05362">
    <property type="entry name" value="Lon_C"/>
    <property type="match status" value="1"/>
</dbReference>
<keyword evidence="3 11" id="KW-0547">Nucleotide-binding</keyword>
<dbReference type="InterPro" id="IPR054594">
    <property type="entry name" value="Lon_lid"/>
</dbReference>
<dbReference type="GO" id="GO:0051131">
    <property type="term" value="P:chaperone-mediated protein complex assembly"/>
    <property type="evidence" value="ECO:0007669"/>
    <property type="project" value="UniProtKB-UniRule"/>
</dbReference>
<dbReference type="InterPro" id="IPR003959">
    <property type="entry name" value="ATPase_AAA_core"/>
</dbReference>
<evidence type="ECO:0000256" key="6">
    <source>
        <dbReference type="ARBA" id="ARBA00022840"/>
    </source>
</evidence>
<evidence type="ECO:0000256" key="12">
    <source>
        <dbReference type="PROSITE-ProRule" id="PRU01122"/>
    </source>
</evidence>
<dbReference type="SMART" id="SM00382">
    <property type="entry name" value="AAA"/>
    <property type="match status" value="1"/>
</dbReference>
<dbReference type="NCBIfam" id="TIGR00763">
    <property type="entry name" value="lon"/>
    <property type="match status" value="1"/>
</dbReference>
<dbReference type="InterPro" id="IPR027503">
    <property type="entry name" value="Lonm_euk"/>
</dbReference>
<dbReference type="GO" id="GO:0043565">
    <property type="term" value="F:sequence-specific DNA binding"/>
    <property type="evidence" value="ECO:0007669"/>
    <property type="project" value="UniProtKB-UniRule"/>
</dbReference>
<dbReference type="GO" id="GO:0005759">
    <property type="term" value="C:mitochondrial matrix"/>
    <property type="evidence" value="ECO:0007669"/>
    <property type="project" value="UniProtKB-SubCell"/>
</dbReference>
<feature type="compositionally biased region" description="Basic and acidic residues" evidence="14">
    <location>
        <begin position="93"/>
        <end position="107"/>
    </location>
</feature>
<dbReference type="GO" id="GO:0004252">
    <property type="term" value="F:serine-type endopeptidase activity"/>
    <property type="evidence" value="ECO:0007669"/>
    <property type="project" value="UniProtKB-UniRule"/>
</dbReference>
<dbReference type="Pfam" id="PF22667">
    <property type="entry name" value="Lon_lid"/>
    <property type="match status" value="1"/>
</dbReference>
<dbReference type="GO" id="GO:0004176">
    <property type="term" value="F:ATP-dependent peptidase activity"/>
    <property type="evidence" value="ECO:0007669"/>
    <property type="project" value="UniProtKB-UniRule"/>
</dbReference>
<dbReference type="PRINTS" id="PR00830">
    <property type="entry name" value="ENDOLAPTASE"/>
</dbReference>
<dbReference type="Gene3D" id="3.40.50.300">
    <property type="entry name" value="P-loop containing nucleotide triphosphate hydrolases"/>
    <property type="match status" value="1"/>
</dbReference>
<evidence type="ECO:0000256" key="5">
    <source>
        <dbReference type="ARBA" id="ARBA00022825"/>
    </source>
</evidence>
<dbReference type="InterPro" id="IPR027417">
    <property type="entry name" value="P-loop_NTPase"/>
</dbReference>
<dbReference type="InterPro" id="IPR003111">
    <property type="entry name" value="Lon_prtase_N"/>
</dbReference>
<dbReference type="FunFam" id="1.20.58.1480:FF:000003">
    <property type="entry name" value="Lon protease homolog, mitochondrial"/>
    <property type="match status" value="1"/>
</dbReference>
<evidence type="ECO:0000313" key="17">
    <source>
        <dbReference type="EMBL" id="KAF7732812.1"/>
    </source>
</evidence>
<dbReference type="GO" id="GO:0006515">
    <property type="term" value="P:protein quality control for misfolded or incompletely synthesized proteins"/>
    <property type="evidence" value="ECO:0007669"/>
    <property type="project" value="UniProtKB-UniRule"/>
</dbReference>
<organism evidence="17 18">
    <name type="scientific">Apophysomyces ossiformis</name>
    <dbReference type="NCBI Taxonomy" id="679940"/>
    <lineage>
        <taxon>Eukaryota</taxon>
        <taxon>Fungi</taxon>
        <taxon>Fungi incertae sedis</taxon>
        <taxon>Mucoromycota</taxon>
        <taxon>Mucoromycotina</taxon>
        <taxon>Mucoromycetes</taxon>
        <taxon>Mucorales</taxon>
        <taxon>Mucorineae</taxon>
        <taxon>Mucoraceae</taxon>
        <taxon>Apophysomyces</taxon>
    </lineage>
</organism>
<keyword evidence="18" id="KW-1185">Reference proteome</keyword>
<dbReference type="Gene3D" id="1.20.5.5270">
    <property type="match status" value="1"/>
</dbReference>
<dbReference type="GO" id="GO:0016887">
    <property type="term" value="F:ATP hydrolysis activity"/>
    <property type="evidence" value="ECO:0007669"/>
    <property type="project" value="UniProtKB-UniRule"/>
</dbReference>
<dbReference type="GO" id="GO:0005524">
    <property type="term" value="F:ATP binding"/>
    <property type="evidence" value="ECO:0007669"/>
    <property type="project" value="UniProtKB-UniRule"/>
</dbReference>
<dbReference type="Gene3D" id="2.30.130.40">
    <property type="entry name" value="LON domain-like"/>
    <property type="match status" value="1"/>
</dbReference>
<comment type="similarity">
    <text evidence="11 12 13">Belongs to the peptidase S16 family.</text>
</comment>
<comment type="catalytic activity">
    <reaction evidence="10 11">
        <text>Hydrolysis of proteins in presence of ATP.</text>
        <dbReference type="EC" id="3.4.21.53"/>
    </reaction>
</comment>
<dbReference type="AlphaFoldDB" id="A0A8H7BZE7"/>
<evidence type="ECO:0000259" key="15">
    <source>
        <dbReference type="PROSITE" id="PS51786"/>
    </source>
</evidence>
<dbReference type="GO" id="GO:0003697">
    <property type="term" value="F:single-stranded DNA binding"/>
    <property type="evidence" value="ECO:0007669"/>
    <property type="project" value="TreeGrafter"/>
</dbReference>
<dbReference type="Gene3D" id="3.30.230.10">
    <property type="match status" value="1"/>
</dbReference>
<proteinExistence type="inferred from homology"/>
<gene>
    <name evidence="17" type="primary">PIM1_1</name>
    <name evidence="11" type="synonym">PIM1</name>
    <name evidence="17" type="ORF">EC973_000087</name>
</gene>
<dbReference type="PROSITE" id="PS51786">
    <property type="entry name" value="LON_PROTEOLYTIC"/>
    <property type="match status" value="1"/>
</dbReference>
<comment type="subunit">
    <text evidence="11">Homohexamer or homoheptamer. Organized in a ring with a central cavity.</text>
</comment>
<dbReference type="PROSITE" id="PS01046">
    <property type="entry name" value="LON_SER"/>
    <property type="match status" value="1"/>
</dbReference>
<dbReference type="CDD" id="cd19500">
    <property type="entry name" value="RecA-like_Lon"/>
    <property type="match status" value="1"/>
</dbReference>
<feature type="active site" evidence="11 12">
    <location>
        <position position="987"/>
    </location>
</feature>
<feature type="region of interest" description="Disordered" evidence="14">
    <location>
        <begin position="87"/>
        <end position="144"/>
    </location>
</feature>
<feature type="domain" description="Lon proteolytic" evidence="15">
    <location>
        <begin position="852"/>
        <end position="1038"/>
    </location>
</feature>
<evidence type="ECO:0000256" key="1">
    <source>
        <dbReference type="ARBA" id="ARBA00004305"/>
    </source>
</evidence>
<dbReference type="SMART" id="SM00464">
    <property type="entry name" value="LON"/>
    <property type="match status" value="1"/>
</dbReference>
<dbReference type="GO" id="GO:0007005">
    <property type="term" value="P:mitochondrion organization"/>
    <property type="evidence" value="ECO:0007669"/>
    <property type="project" value="TreeGrafter"/>
</dbReference>
<dbReference type="FunFam" id="3.30.230.10:FF:000015">
    <property type="entry name" value="Lon protease homolog, mitochondrial"/>
    <property type="match status" value="1"/>
</dbReference>
<dbReference type="SUPFAM" id="SSF88697">
    <property type="entry name" value="PUA domain-like"/>
    <property type="match status" value="1"/>
</dbReference>
<dbReference type="EMBL" id="JABAYA010000001">
    <property type="protein sequence ID" value="KAF7732812.1"/>
    <property type="molecule type" value="Genomic_DNA"/>
</dbReference>
<sequence>MNHSFLLHVSKTIPRNKVGQTILSQLQSSSAAKPLGARHISSTRTNPSVTIWGGETVAQSLRSSPSSSVVVAIQRVRSPATFKRMASTSTFQLKERDPADDPVDSHSEAPGGSALGGGAGENGDSHDGGKGSSPHEVVQNQLQKPSVPEVYPQVLALPIARRPLFPGFYKAVVVKDPNVTKAIKELMKRGQPYVGAFLLKDEEIDVDTITNLDQVHRVGVFAQITSVFPASGGKDGNKDNNGLTAVLYPHRRIQITDLVPMANSNKPSTASVEAVASEEKIAEETKMEPSEVQETEEAMTKHDHQYATSFLTKDHEVSLVNVENLIDPPYSKKSPLIRAVTSEIVSVFKEIASLNPLFRDQIASFSMSQSAGNVFEEPAKLADFAAAVSAGEPLELQEVLETLPVEERLQNALVVLKKELMNAQLQNKISKEVENKIAKRQREYYLMEQLKGIKKELGLESDGKDKLVQGFKEKATKLAMPEGVKQVFDEEINKLAHLEPAASEFNVTRNYLDWITQIPWGQRSRENYNTKHARAVLDEDHYGLQDVKDRILEFIAVGKLRGTVQGKILCLSGPPGVGKTSIGKSIARALDREFYRFSVGGLTDVAEIKGHRRTYVGAMPGKVIQALKKVQTENPLILIDEVDKIGRGNQGDPSSALLELLDPEQNGSFLDHYMDVPVDLSKVLFVCTANVLDTIPGPLLDRMEVIELSGYIAEEKAAIASKYLAPAAKKAAGLDNVNVNLTDDAVSTLIKNYCRESGVRNLKKHIDKVYRKAAFKVVQQVGEEQAEESKSSAETVKATETKKEHIVEEKKAEEEERKPLKVPEDINIEITSETLKDYVGPAVFQSDRLYENTPPGVIMGLAWTSMGGSALYIESVLESSLTPKSTPRLSKTGQLGDVMKESSSIAYTFAKSLMATRFPKNKFFDKAQVHLHCPAGAVPKDGPSAGITMTTAFVSLALNKPVNPNIAMTGELTLTGKVLKIGGLKEKTIAAKRSKVNTILFPKDNQSDWDELPEHIKEGMTGIAVDHYDDVFKVCFGEVSKGEAENVWSQVLTEEEEEKTSSKN</sequence>
<dbReference type="InterPro" id="IPR003593">
    <property type="entry name" value="AAA+_ATPase"/>
</dbReference>
<comment type="caution">
    <text evidence="17">The sequence shown here is derived from an EMBL/GenBank/DDBJ whole genome shotgun (WGS) entry which is preliminary data.</text>
</comment>
<dbReference type="GO" id="GO:0034599">
    <property type="term" value="P:cellular response to oxidative stress"/>
    <property type="evidence" value="ECO:0007669"/>
    <property type="project" value="UniProtKB-UniRule"/>
</dbReference>
<dbReference type="Pfam" id="PF02190">
    <property type="entry name" value="LON_substr_bdg"/>
    <property type="match status" value="1"/>
</dbReference>
<keyword evidence="4 11" id="KW-0378">Hydrolase</keyword>
<feature type="domain" description="Lon N-terminal" evidence="16">
    <location>
        <begin position="154"/>
        <end position="420"/>
    </location>
</feature>
<keyword evidence="9 11" id="KW-0496">Mitochondrion</keyword>
<evidence type="ECO:0000256" key="8">
    <source>
        <dbReference type="ARBA" id="ARBA00023125"/>
    </source>
</evidence>
<dbReference type="FunFam" id="3.40.50.300:FF:000021">
    <property type="entry name" value="Lon protease homolog"/>
    <property type="match status" value="1"/>
</dbReference>
<dbReference type="GO" id="GO:0070407">
    <property type="term" value="P:oxidation-dependent protein catabolic process"/>
    <property type="evidence" value="ECO:0007669"/>
    <property type="project" value="UniProtKB-UniRule"/>
</dbReference>
<dbReference type="Proteomes" id="UP000605846">
    <property type="component" value="Unassembled WGS sequence"/>
</dbReference>
<feature type="region of interest" description="Disordered" evidence="14">
    <location>
        <begin position="784"/>
        <end position="818"/>
    </location>
</feature>
<evidence type="ECO:0000256" key="10">
    <source>
        <dbReference type="ARBA" id="ARBA00050665"/>
    </source>
</evidence>
<keyword evidence="7" id="KW-0809">Transit peptide</keyword>
<dbReference type="FunFam" id="1.20.5.5270:FF:000001">
    <property type="entry name" value="Lon protease homolog, mitochondrial"/>
    <property type="match status" value="1"/>
</dbReference>
<comment type="function">
    <text evidence="11">ATP-dependent serine protease that mediates the selective degradation of misfolded, unassembled or oxidatively damaged polypeptides as well as certain short-lived regulatory proteins in the mitochondrial matrix. May also have a chaperone function in the assembly of inner membrane protein complexes. Participates in the regulation of mitochondrial gene expression and in the maintenance of the integrity of the mitochondrial genome. Binds to mitochondrial DNA in a site-specific manner.</text>
</comment>
<evidence type="ECO:0000256" key="13">
    <source>
        <dbReference type="RuleBase" id="RU000591"/>
    </source>
</evidence>
<evidence type="ECO:0000313" key="18">
    <source>
        <dbReference type="Proteomes" id="UP000605846"/>
    </source>
</evidence>
<evidence type="ECO:0000256" key="4">
    <source>
        <dbReference type="ARBA" id="ARBA00022801"/>
    </source>
</evidence>
<dbReference type="InterPro" id="IPR004815">
    <property type="entry name" value="Lon_bac/euk-typ"/>
</dbReference>
<dbReference type="InterPro" id="IPR046336">
    <property type="entry name" value="Lon_prtase_N_sf"/>
</dbReference>
<reference evidence="17" key="1">
    <citation type="submission" date="2020-01" db="EMBL/GenBank/DDBJ databases">
        <title>Genome Sequencing of Three Apophysomyces-Like Fungal Strains Confirms a Novel Fungal Genus in the Mucoromycota with divergent Burkholderia-like Endosymbiotic Bacteria.</title>
        <authorList>
            <person name="Stajich J.E."/>
            <person name="Macias A.M."/>
            <person name="Carter-House D."/>
            <person name="Lovett B."/>
            <person name="Kasson L.R."/>
            <person name="Berry K."/>
            <person name="Grigoriev I."/>
            <person name="Chang Y."/>
            <person name="Spatafora J."/>
            <person name="Kasson M.T."/>
        </authorList>
    </citation>
    <scope>NUCLEOTIDE SEQUENCE</scope>
    <source>
        <strain evidence="17">NRRL A-21654</strain>
    </source>
</reference>
<evidence type="ECO:0000256" key="9">
    <source>
        <dbReference type="ARBA" id="ARBA00023128"/>
    </source>
</evidence>
<feature type="active site" evidence="11 12">
    <location>
        <position position="944"/>
    </location>
</feature>
<protein>
    <recommendedName>
        <fullName evidence="11">Lon protease homolog, mitochondrial</fullName>
        <ecNumber evidence="11">3.4.21.53</ecNumber>
    </recommendedName>
</protein>
<evidence type="ECO:0000256" key="3">
    <source>
        <dbReference type="ARBA" id="ARBA00022741"/>
    </source>
</evidence>
<dbReference type="FunFam" id="2.30.130.40:FF:000010">
    <property type="entry name" value="Lon protease homolog, mitochondrial"/>
    <property type="match status" value="1"/>
</dbReference>
<keyword evidence="8 11" id="KW-0238">DNA-binding</keyword>
<evidence type="ECO:0000256" key="2">
    <source>
        <dbReference type="ARBA" id="ARBA00022670"/>
    </source>
</evidence>
<dbReference type="Gene3D" id="1.20.58.1480">
    <property type="match status" value="1"/>
</dbReference>
<evidence type="ECO:0000259" key="16">
    <source>
        <dbReference type="PROSITE" id="PS51787"/>
    </source>
</evidence>
<dbReference type="OrthoDB" id="2411602at2759"/>
<feature type="binding site" evidence="11">
    <location>
        <begin position="573"/>
        <end position="580"/>
    </location>
    <ligand>
        <name>ATP</name>
        <dbReference type="ChEBI" id="CHEBI:30616"/>
    </ligand>
</feature>
<keyword evidence="2 11" id="KW-0645">Protease</keyword>
<evidence type="ECO:0000256" key="14">
    <source>
        <dbReference type="SAM" id="MobiDB-lite"/>
    </source>
</evidence>
<comment type="subcellular location">
    <subcellularLocation>
        <location evidence="1 11">Mitochondrion matrix</location>
    </subcellularLocation>
</comment>
<feature type="compositionally biased region" description="Basic and acidic residues" evidence="14">
    <location>
        <begin position="787"/>
        <end position="818"/>
    </location>
</feature>
<keyword evidence="6 11" id="KW-0067">ATP-binding</keyword>
<dbReference type="EC" id="3.4.21.53" evidence="11"/>
<keyword evidence="5 11" id="KW-0720">Serine protease</keyword>
<evidence type="ECO:0000256" key="7">
    <source>
        <dbReference type="ARBA" id="ARBA00022946"/>
    </source>
</evidence>
<dbReference type="InterPro" id="IPR020568">
    <property type="entry name" value="Ribosomal_Su5_D2-typ_SF"/>
</dbReference>
<dbReference type="SUPFAM" id="SSF52540">
    <property type="entry name" value="P-loop containing nucleoside triphosphate hydrolases"/>
    <property type="match status" value="1"/>
</dbReference>
<evidence type="ECO:0000256" key="11">
    <source>
        <dbReference type="HAMAP-Rule" id="MF_03120"/>
    </source>
</evidence>
<dbReference type="InterPro" id="IPR014721">
    <property type="entry name" value="Ribsml_uS5_D2-typ_fold_subgr"/>
</dbReference>
<dbReference type="PANTHER" id="PTHR43718">
    <property type="entry name" value="LON PROTEASE"/>
    <property type="match status" value="1"/>
</dbReference>